<evidence type="ECO:0000313" key="1">
    <source>
        <dbReference type="EMBL" id="SMQ61035.1"/>
    </source>
</evidence>
<organism evidence="1 2">
    <name type="scientific">Altererythrobacter xiamenensis</name>
    <dbReference type="NCBI Taxonomy" id="1316679"/>
    <lineage>
        <taxon>Bacteria</taxon>
        <taxon>Pseudomonadati</taxon>
        <taxon>Pseudomonadota</taxon>
        <taxon>Alphaproteobacteria</taxon>
        <taxon>Sphingomonadales</taxon>
        <taxon>Erythrobacteraceae</taxon>
        <taxon>Altererythrobacter</taxon>
    </lineage>
</organism>
<evidence type="ECO:0008006" key="3">
    <source>
        <dbReference type="Google" id="ProtNLM"/>
    </source>
</evidence>
<sequence>MSAKEGTVFILTNDAMPGFARLDFTTKDDLATRIRKINRSELPVPFRLYFAAQVANCELVERNMRYLFADYAEARDATYFKVNPDMLRAAIELAATAIVELPDEEIGISPQDREQMDKMRAYHDALRFEALNAEPGATLCFSRDRSVTCTAIGNGMVEFDGTAATPADASAKAMESLGFDWGEVAATEYWIPHAGPFAATPRTSAEAPGMDSVLTRMPNGREEASSSPVMFIRNNKI</sequence>
<dbReference type="RefSeq" id="WP_086436432.1">
    <property type="nucleotide sequence ID" value="NZ_FXWG01000001.1"/>
</dbReference>
<dbReference type="AlphaFoldDB" id="A0A1Y6EEN8"/>
<proteinExistence type="predicted"/>
<gene>
    <name evidence="1" type="ORF">SAMN06297468_0500</name>
</gene>
<protein>
    <recommendedName>
        <fullName evidence="3">GIY-YIG nuclease family protein</fullName>
    </recommendedName>
</protein>
<dbReference type="Pfam" id="PF13455">
    <property type="entry name" value="MUG113"/>
    <property type="match status" value="1"/>
</dbReference>
<accession>A0A1Y6EEN8</accession>
<keyword evidence="2" id="KW-1185">Reference proteome</keyword>
<evidence type="ECO:0000313" key="2">
    <source>
        <dbReference type="Proteomes" id="UP000194420"/>
    </source>
</evidence>
<dbReference type="Proteomes" id="UP000194420">
    <property type="component" value="Unassembled WGS sequence"/>
</dbReference>
<dbReference type="EMBL" id="FXWG01000001">
    <property type="protein sequence ID" value="SMQ61035.1"/>
    <property type="molecule type" value="Genomic_DNA"/>
</dbReference>
<dbReference type="OrthoDB" id="8265034at2"/>
<reference evidence="2" key="1">
    <citation type="submission" date="2017-04" db="EMBL/GenBank/DDBJ databases">
        <authorList>
            <person name="Varghese N."/>
            <person name="Submissions S."/>
        </authorList>
    </citation>
    <scope>NUCLEOTIDE SEQUENCE [LARGE SCALE GENOMIC DNA]</scope>
</reference>
<name>A0A1Y6EEN8_9SPHN</name>